<dbReference type="EMBL" id="ANAH02000010">
    <property type="protein sequence ID" value="EPX61473.1"/>
    <property type="molecule type" value="Genomic_DNA"/>
</dbReference>
<proteinExistence type="predicted"/>
<comment type="caution">
    <text evidence="1">The sequence shown here is derived from an EMBL/GenBank/DDBJ whole genome shotgun (WGS) entry which is preliminary data.</text>
</comment>
<dbReference type="InterPro" id="IPR007801">
    <property type="entry name" value="MbnB/TglH/ChrH"/>
</dbReference>
<dbReference type="Proteomes" id="UP000011682">
    <property type="component" value="Unassembled WGS sequence"/>
</dbReference>
<evidence type="ECO:0000313" key="1">
    <source>
        <dbReference type="EMBL" id="EPX61473.1"/>
    </source>
</evidence>
<evidence type="ECO:0008006" key="3">
    <source>
        <dbReference type="Google" id="ProtNLM"/>
    </source>
</evidence>
<dbReference type="eggNOG" id="COG3220">
    <property type="taxonomic scope" value="Bacteria"/>
</dbReference>
<name>S9QXS8_CYSF2</name>
<dbReference type="InterPro" id="IPR036237">
    <property type="entry name" value="Xyl_isomerase-like_sf"/>
</dbReference>
<keyword evidence="2" id="KW-1185">Reference proteome</keyword>
<dbReference type="Pfam" id="PF05114">
    <property type="entry name" value="MbnB_TglH_ChrH"/>
    <property type="match status" value="1"/>
</dbReference>
<dbReference type="Gene3D" id="3.20.20.150">
    <property type="entry name" value="Divalent-metal-dependent TIM barrel enzymes"/>
    <property type="match status" value="1"/>
</dbReference>
<dbReference type="SUPFAM" id="SSF51658">
    <property type="entry name" value="Xylose isomerase-like"/>
    <property type="match status" value="1"/>
</dbReference>
<evidence type="ECO:0000313" key="2">
    <source>
        <dbReference type="Proteomes" id="UP000011682"/>
    </source>
</evidence>
<reference evidence="1" key="1">
    <citation type="submission" date="2013-05" db="EMBL/GenBank/DDBJ databases">
        <title>Genome assembly of Cystobacter fuscus DSM 2262.</title>
        <authorList>
            <person name="Sharma G."/>
            <person name="Khatri I."/>
            <person name="Kaur C."/>
            <person name="Mayilraj S."/>
            <person name="Subramanian S."/>
        </authorList>
    </citation>
    <scope>NUCLEOTIDE SEQUENCE [LARGE SCALE GENOMIC DNA]</scope>
    <source>
        <strain evidence="1">DSM 2262</strain>
    </source>
</reference>
<organism evidence="1 2">
    <name type="scientific">Cystobacter fuscus (strain ATCC 25194 / DSM 2262 / NBRC 100088 / M29)</name>
    <dbReference type="NCBI Taxonomy" id="1242864"/>
    <lineage>
        <taxon>Bacteria</taxon>
        <taxon>Pseudomonadati</taxon>
        <taxon>Myxococcota</taxon>
        <taxon>Myxococcia</taxon>
        <taxon>Myxococcales</taxon>
        <taxon>Cystobacterineae</taxon>
        <taxon>Archangiaceae</taxon>
        <taxon>Cystobacter</taxon>
    </lineage>
</organism>
<dbReference type="RefSeq" id="WP_002622455.1">
    <property type="nucleotide sequence ID" value="NZ_ANAH02000010.1"/>
</dbReference>
<sequence length="268" mass="29761">MISLGISVSDYVPERGHIDPEVYARVDYIEYGGHFPPMKDPGVERIRALGHAPRMTRHLVSVELPAELDVTAEVETIRRDLTGARPEYLVTDFGFWRLGGREVESLWFRPCTLSAATASHIARNAEALGTRLGMLVHPENPFSLSFVGELSLCGFMRELAGRGAKLCFDVGHFYAVCLNTGTPVREAFEQLPFEAFRVAHIAGLSSVEYGGRRFLLDNHNVPPLAECVDLLAEATRRAPDLQWVTYEAELASTDVQHAGLDAIERVLR</sequence>
<gene>
    <name evidence="1" type="ORF">D187_001256</name>
</gene>
<dbReference type="AlphaFoldDB" id="S9QXS8"/>
<accession>S9QXS8</accession>
<protein>
    <recommendedName>
        <fullName evidence="3">Xylose isomerase-like TIM barrel domain-containing protein</fullName>
    </recommendedName>
</protein>